<keyword evidence="3" id="KW-0238">DNA-binding</keyword>
<dbReference type="EMBL" id="JANJOU010000026">
    <property type="protein sequence ID" value="MCR0984938.1"/>
    <property type="molecule type" value="Genomic_DNA"/>
</dbReference>
<dbReference type="Gene3D" id="1.10.10.10">
    <property type="entry name" value="Winged helix-like DNA-binding domain superfamily/Winged helix DNA-binding domain"/>
    <property type="match status" value="1"/>
</dbReference>
<comment type="caution">
    <text evidence="6">The sequence shown here is derived from an EMBL/GenBank/DDBJ whole genome shotgun (WGS) entry which is preliminary data.</text>
</comment>
<dbReference type="InterPro" id="IPR050389">
    <property type="entry name" value="LysR-type_TF"/>
</dbReference>
<reference evidence="6 7" key="1">
    <citation type="submission" date="2022-06" db="EMBL/GenBank/DDBJ databases">
        <title>Roseomonas CN29.</title>
        <authorList>
            <person name="Cheng Y."/>
            <person name="He X."/>
        </authorList>
    </citation>
    <scope>NUCLEOTIDE SEQUENCE [LARGE SCALE GENOMIC DNA]</scope>
    <source>
        <strain evidence="6 7">CN29</strain>
    </source>
</reference>
<gene>
    <name evidence="6" type="ORF">NRP21_23035</name>
</gene>
<evidence type="ECO:0000256" key="4">
    <source>
        <dbReference type="ARBA" id="ARBA00023163"/>
    </source>
</evidence>
<evidence type="ECO:0000259" key="5">
    <source>
        <dbReference type="PROSITE" id="PS50931"/>
    </source>
</evidence>
<proteinExistence type="inferred from homology"/>
<dbReference type="RefSeq" id="WP_257718590.1">
    <property type="nucleotide sequence ID" value="NZ_JANJOU010000026.1"/>
</dbReference>
<dbReference type="PANTHER" id="PTHR30118">
    <property type="entry name" value="HTH-TYPE TRANSCRIPTIONAL REGULATOR LEUO-RELATED"/>
    <property type="match status" value="1"/>
</dbReference>
<keyword evidence="2" id="KW-0805">Transcription regulation</keyword>
<dbReference type="InterPro" id="IPR005119">
    <property type="entry name" value="LysR_subst-bd"/>
</dbReference>
<dbReference type="Gene3D" id="3.40.190.10">
    <property type="entry name" value="Periplasmic binding protein-like II"/>
    <property type="match status" value="2"/>
</dbReference>
<dbReference type="SUPFAM" id="SSF46785">
    <property type="entry name" value="Winged helix' DNA-binding domain"/>
    <property type="match status" value="1"/>
</dbReference>
<comment type="similarity">
    <text evidence="1">Belongs to the LysR transcriptional regulatory family.</text>
</comment>
<sequence length="346" mass="36893">MNAIHDGGAVANPRTLDLNLIRVFDALMEERNVNRAGLRLGLTQSAISHALNRLRHHLKDELFVRTRAGMMPTARAMEVSERLREAIRQVEAAFGANGFDPATAQRRFVLAANDMMTATVGARLMQVLADTAPGLDLVIRPSTRIDLAEQIDMGLIDVALGVFSDVPARFHAEVACRVGDVAAVRQGHPAADGLTLPVLAHHSLGVVSLGGPEAGAVGGYILERGLARQSDAFDREALTAALATVGAVPRFRVVTPHSLALPPVIAGTDMVAIVPELLSPLFRRAGLLVLPLPYAGSTTVVQLVWHRRMVTDPGHTWFRALLAGIAAEPTSSGRRAIGGRMQPDAS</sequence>
<accession>A0ABT1XA11</accession>
<dbReference type="Proteomes" id="UP001524642">
    <property type="component" value="Unassembled WGS sequence"/>
</dbReference>
<name>A0ABT1XA11_9PROT</name>
<feature type="domain" description="HTH lysR-type" evidence="5">
    <location>
        <begin position="16"/>
        <end position="73"/>
    </location>
</feature>
<evidence type="ECO:0000313" key="6">
    <source>
        <dbReference type="EMBL" id="MCR0984938.1"/>
    </source>
</evidence>
<evidence type="ECO:0000256" key="1">
    <source>
        <dbReference type="ARBA" id="ARBA00009437"/>
    </source>
</evidence>
<dbReference type="InterPro" id="IPR000847">
    <property type="entry name" value="LysR_HTH_N"/>
</dbReference>
<dbReference type="PANTHER" id="PTHR30118:SF15">
    <property type="entry name" value="TRANSCRIPTIONAL REGULATORY PROTEIN"/>
    <property type="match status" value="1"/>
</dbReference>
<dbReference type="InterPro" id="IPR036388">
    <property type="entry name" value="WH-like_DNA-bd_sf"/>
</dbReference>
<keyword evidence="4" id="KW-0804">Transcription</keyword>
<dbReference type="PROSITE" id="PS50931">
    <property type="entry name" value="HTH_LYSR"/>
    <property type="match status" value="1"/>
</dbReference>
<evidence type="ECO:0000313" key="7">
    <source>
        <dbReference type="Proteomes" id="UP001524642"/>
    </source>
</evidence>
<evidence type="ECO:0000256" key="3">
    <source>
        <dbReference type="ARBA" id="ARBA00023125"/>
    </source>
</evidence>
<dbReference type="Pfam" id="PF00126">
    <property type="entry name" value="HTH_1"/>
    <property type="match status" value="1"/>
</dbReference>
<protein>
    <submittedName>
        <fullName evidence="6">LysR family transcriptional regulator</fullName>
    </submittedName>
</protein>
<dbReference type="SUPFAM" id="SSF53850">
    <property type="entry name" value="Periplasmic binding protein-like II"/>
    <property type="match status" value="1"/>
</dbReference>
<keyword evidence="7" id="KW-1185">Reference proteome</keyword>
<evidence type="ECO:0000256" key="2">
    <source>
        <dbReference type="ARBA" id="ARBA00023015"/>
    </source>
</evidence>
<dbReference type="Pfam" id="PF03466">
    <property type="entry name" value="LysR_substrate"/>
    <property type="match status" value="2"/>
</dbReference>
<dbReference type="InterPro" id="IPR036390">
    <property type="entry name" value="WH_DNA-bd_sf"/>
</dbReference>
<organism evidence="6 7">
    <name type="scientific">Roseomonas populi</name>
    <dbReference type="NCBI Taxonomy" id="3121582"/>
    <lineage>
        <taxon>Bacteria</taxon>
        <taxon>Pseudomonadati</taxon>
        <taxon>Pseudomonadota</taxon>
        <taxon>Alphaproteobacteria</taxon>
        <taxon>Acetobacterales</taxon>
        <taxon>Roseomonadaceae</taxon>
        <taxon>Roseomonas</taxon>
    </lineage>
</organism>